<evidence type="ECO:0000313" key="2">
    <source>
        <dbReference type="Proteomes" id="UP000729402"/>
    </source>
</evidence>
<sequence length="85" mass="9187">MLLFSCTPVAHSASHIVRGMQQPGKQLRGALAVCRPALESAAGRKKEQAALAEKSKRRMQLFCLPCGQQKPAARIDAECTPSRTP</sequence>
<dbReference type="AlphaFoldDB" id="A0A8J5VFR4"/>
<accession>A0A8J5VFR4</accession>
<reference evidence="1" key="2">
    <citation type="submission" date="2021-02" db="EMBL/GenBank/DDBJ databases">
        <authorList>
            <person name="Kimball J.A."/>
            <person name="Haas M.W."/>
            <person name="Macchietto M."/>
            <person name="Kono T."/>
            <person name="Duquette J."/>
            <person name="Shao M."/>
        </authorList>
    </citation>
    <scope>NUCLEOTIDE SEQUENCE</scope>
    <source>
        <tissue evidence="1">Fresh leaf tissue</tissue>
    </source>
</reference>
<protein>
    <submittedName>
        <fullName evidence="1">Uncharacterized protein</fullName>
    </submittedName>
</protein>
<evidence type="ECO:0000313" key="1">
    <source>
        <dbReference type="EMBL" id="KAG8065160.1"/>
    </source>
</evidence>
<proteinExistence type="predicted"/>
<reference evidence="1" key="1">
    <citation type="journal article" date="2021" name="bioRxiv">
        <title>Whole Genome Assembly and Annotation of Northern Wild Rice, Zizania palustris L., Supports a Whole Genome Duplication in the Zizania Genus.</title>
        <authorList>
            <person name="Haas M."/>
            <person name="Kono T."/>
            <person name="Macchietto M."/>
            <person name="Millas R."/>
            <person name="McGilp L."/>
            <person name="Shao M."/>
            <person name="Duquette J."/>
            <person name="Hirsch C.N."/>
            <person name="Kimball J."/>
        </authorList>
    </citation>
    <scope>NUCLEOTIDE SEQUENCE</scope>
    <source>
        <tissue evidence="1">Fresh leaf tissue</tissue>
    </source>
</reference>
<gene>
    <name evidence="1" type="ORF">GUJ93_ZPchr0004g40386</name>
</gene>
<dbReference type="Proteomes" id="UP000729402">
    <property type="component" value="Unassembled WGS sequence"/>
</dbReference>
<keyword evidence="2" id="KW-1185">Reference proteome</keyword>
<organism evidence="1 2">
    <name type="scientific">Zizania palustris</name>
    <name type="common">Northern wild rice</name>
    <dbReference type="NCBI Taxonomy" id="103762"/>
    <lineage>
        <taxon>Eukaryota</taxon>
        <taxon>Viridiplantae</taxon>
        <taxon>Streptophyta</taxon>
        <taxon>Embryophyta</taxon>
        <taxon>Tracheophyta</taxon>
        <taxon>Spermatophyta</taxon>
        <taxon>Magnoliopsida</taxon>
        <taxon>Liliopsida</taxon>
        <taxon>Poales</taxon>
        <taxon>Poaceae</taxon>
        <taxon>BOP clade</taxon>
        <taxon>Oryzoideae</taxon>
        <taxon>Oryzeae</taxon>
        <taxon>Zizaniinae</taxon>
        <taxon>Zizania</taxon>
    </lineage>
</organism>
<name>A0A8J5VFR4_ZIZPA</name>
<comment type="caution">
    <text evidence="1">The sequence shown here is derived from an EMBL/GenBank/DDBJ whole genome shotgun (WGS) entry which is preliminary data.</text>
</comment>
<dbReference type="EMBL" id="JAAALK010000285">
    <property type="protein sequence ID" value="KAG8065160.1"/>
    <property type="molecule type" value="Genomic_DNA"/>
</dbReference>